<evidence type="ECO:0000313" key="2">
    <source>
        <dbReference type="EMBL" id="KAK7407814.1"/>
    </source>
</evidence>
<feature type="transmembrane region" description="Helical" evidence="1">
    <location>
        <begin position="13"/>
        <end position="35"/>
    </location>
</feature>
<name>A0AAN9XUC5_PSOTE</name>
<evidence type="ECO:0000313" key="3">
    <source>
        <dbReference type="Proteomes" id="UP001386955"/>
    </source>
</evidence>
<sequence>MPCISSVQKMLNILWHVSLSFLPFVLISFSCLPFLKSLLFSKIVKSDASSTFEHFSSFKEGRNAFGSASPSTDLVVLFSFASAARKVISDDGKDSLTKMSKKTSPSTNAKPKCLTAWKVASMPLN</sequence>
<dbReference type="Proteomes" id="UP001386955">
    <property type="component" value="Unassembled WGS sequence"/>
</dbReference>
<dbReference type="AlphaFoldDB" id="A0AAN9XUC5"/>
<proteinExistence type="predicted"/>
<evidence type="ECO:0000256" key="1">
    <source>
        <dbReference type="SAM" id="Phobius"/>
    </source>
</evidence>
<protein>
    <submittedName>
        <fullName evidence="2">Uncharacterized protein</fullName>
    </submittedName>
</protein>
<keyword evidence="3" id="KW-1185">Reference proteome</keyword>
<keyword evidence="1" id="KW-0812">Transmembrane</keyword>
<keyword evidence="1" id="KW-0472">Membrane</keyword>
<comment type="caution">
    <text evidence="2">The sequence shown here is derived from an EMBL/GenBank/DDBJ whole genome shotgun (WGS) entry which is preliminary data.</text>
</comment>
<gene>
    <name evidence="2" type="ORF">VNO78_09920</name>
</gene>
<dbReference type="EMBL" id="JAYMYS010000002">
    <property type="protein sequence ID" value="KAK7407814.1"/>
    <property type="molecule type" value="Genomic_DNA"/>
</dbReference>
<keyword evidence="1" id="KW-1133">Transmembrane helix</keyword>
<accession>A0AAN9XUC5</accession>
<organism evidence="2 3">
    <name type="scientific">Psophocarpus tetragonolobus</name>
    <name type="common">Winged bean</name>
    <name type="synonym">Dolichos tetragonolobus</name>
    <dbReference type="NCBI Taxonomy" id="3891"/>
    <lineage>
        <taxon>Eukaryota</taxon>
        <taxon>Viridiplantae</taxon>
        <taxon>Streptophyta</taxon>
        <taxon>Embryophyta</taxon>
        <taxon>Tracheophyta</taxon>
        <taxon>Spermatophyta</taxon>
        <taxon>Magnoliopsida</taxon>
        <taxon>eudicotyledons</taxon>
        <taxon>Gunneridae</taxon>
        <taxon>Pentapetalae</taxon>
        <taxon>rosids</taxon>
        <taxon>fabids</taxon>
        <taxon>Fabales</taxon>
        <taxon>Fabaceae</taxon>
        <taxon>Papilionoideae</taxon>
        <taxon>50 kb inversion clade</taxon>
        <taxon>NPAAA clade</taxon>
        <taxon>indigoferoid/millettioid clade</taxon>
        <taxon>Phaseoleae</taxon>
        <taxon>Psophocarpus</taxon>
    </lineage>
</organism>
<reference evidence="2 3" key="1">
    <citation type="submission" date="2024-01" db="EMBL/GenBank/DDBJ databases">
        <title>The genomes of 5 underutilized Papilionoideae crops provide insights into root nodulation and disease resistanc.</title>
        <authorList>
            <person name="Jiang F."/>
        </authorList>
    </citation>
    <scope>NUCLEOTIDE SEQUENCE [LARGE SCALE GENOMIC DNA]</scope>
    <source>
        <strain evidence="2">DUOXIRENSHENG_FW03</strain>
        <tissue evidence="2">Leaves</tissue>
    </source>
</reference>